<evidence type="ECO:0000313" key="2">
    <source>
        <dbReference type="EMBL" id="MRI66003.1"/>
    </source>
</evidence>
<organism evidence="2 3">
    <name type="scientific">Gracilibacillus thailandensis</name>
    <dbReference type="NCBI Taxonomy" id="563735"/>
    <lineage>
        <taxon>Bacteria</taxon>
        <taxon>Bacillati</taxon>
        <taxon>Bacillota</taxon>
        <taxon>Bacilli</taxon>
        <taxon>Bacillales</taxon>
        <taxon>Bacillaceae</taxon>
        <taxon>Gracilibacillus</taxon>
    </lineage>
</organism>
<dbReference type="AlphaFoldDB" id="A0A6N7QV83"/>
<evidence type="ECO:0000313" key="3">
    <source>
        <dbReference type="Proteomes" id="UP000435187"/>
    </source>
</evidence>
<name>A0A6N7QV83_9BACI</name>
<feature type="transmembrane region" description="Helical" evidence="1">
    <location>
        <begin position="57"/>
        <end position="78"/>
    </location>
</feature>
<reference evidence="2 3" key="1">
    <citation type="submission" date="2019-10" db="EMBL/GenBank/DDBJ databases">
        <title>Gracilibacillus salitolerans sp. nov., a moderate halophile isolated from a saline soil in northwest China.</title>
        <authorList>
            <person name="Gan L."/>
        </authorList>
    </citation>
    <scope>NUCLEOTIDE SEQUENCE [LARGE SCALE GENOMIC DNA]</scope>
    <source>
        <strain evidence="2 3">TP2-8</strain>
    </source>
</reference>
<keyword evidence="1" id="KW-0472">Membrane</keyword>
<accession>A0A6N7QV83</accession>
<evidence type="ECO:0000256" key="1">
    <source>
        <dbReference type="SAM" id="Phobius"/>
    </source>
</evidence>
<proteinExistence type="predicted"/>
<gene>
    <name evidence="2" type="ORF">GH885_06555</name>
</gene>
<sequence length="99" mass="11580">MQNSQNNETAYQISDQIRKKHRILISTAAIIILFYILFPIVLSSFMSEQNIYFLPLAWGYVLLLFLMTWGIGVWHFFFTKSFNRKLDERGEQAKAGGDQ</sequence>
<dbReference type="Proteomes" id="UP000435187">
    <property type="component" value="Unassembled WGS sequence"/>
</dbReference>
<evidence type="ECO:0008006" key="4">
    <source>
        <dbReference type="Google" id="ProtNLM"/>
    </source>
</evidence>
<feature type="transmembrane region" description="Helical" evidence="1">
    <location>
        <begin position="23"/>
        <end position="45"/>
    </location>
</feature>
<comment type="caution">
    <text evidence="2">The sequence shown here is derived from an EMBL/GenBank/DDBJ whole genome shotgun (WGS) entry which is preliminary data.</text>
</comment>
<protein>
    <recommendedName>
        <fullName evidence="4">DUF485 domain-containing protein</fullName>
    </recommendedName>
</protein>
<dbReference type="RefSeq" id="WP_153834773.1">
    <property type="nucleotide sequence ID" value="NZ_JBHUMW010000022.1"/>
</dbReference>
<keyword evidence="1" id="KW-1133">Transmembrane helix</keyword>
<dbReference type="EMBL" id="WJEE01000010">
    <property type="protein sequence ID" value="MRI66003.1"/>
    <property type="molecule type" value="Genomic_DNA"/>
</dbReference>
<keyword evidence="3" id="KW-1185">Reference proteome</keyword>
<keyword evidence="1" id="KW-0812">Transmembrane</keyword>